<dbReference type="Proteomes" id="UP000184275">
    <property type="component" value="Unassembled WGS sequence"/>
</dbReference>
<accession>A0A1M6XN97</accession>
<sequence>MIYLGNQELWKQPKIAFFASRKANFKFTKKAILWVQEIPKDVCFIGSFHSPAEQAVFRHILRAGKSAIWILGKSIPEFLSRDESKALDENRLLIFSLVKRERFKKATAHCANDFAVAHSQAIVFGQIADNSFLYPFYKRLKASRPQDVIRIC</sequence>
<gene>
    <name evidence="2" type="ORF">SAMN02745108_02443</name>
    <name evidence="1" type="ORF">SAMN05720469_1334</name>
</gene>
<accession>A0A1T4QX42</accession>
<dbReference type="Gene3D" id="3.40.50.450">
    <property type="match status" value="1"/>
</dbReference>
<reference evidence="1" key="2">
    <citation type="submission" date="2016-11" db="EMBL/GenBank/DDBJ databases">
        <authorList>
            <person name="Jaros S."/>
            <person name="Januszkiewicz K."/>
            <person name="Wedrychowicz H."/>
        </authorList>
    </citation>
    <scope>NUCLEOTIDE SEQUENCE [LARGE SCALE GENOMIC DNA]</scope>
    <source>
        <strain evidence="1">UWOS</strain>
    </source>
</reference>
<name>A0A1M6XN97_9BACT</name>
<dbReference type="EMBL" id="FRAW01000033">
    <property type="protein sequence ID" value="SHL07396.1"/>
    <property type="molecule type" value="Genomic_DNA"/>
</dbReference>
<evidence type="ECO:0000313" key="4">
    <source>
        <dbReference type="Proteomes" id="UP000190449"/>
    </source>
</evidence>
<evidence type="ECO:0000313" key="2">
    <source>
        <dbReference type="EMBL" id="SKA08147.1"/>
    </source>
</evidence>
<organism evidence="1 3">
    <name type="scientific">Fibrobacter intestinalis</name>
    <dbReference type="NCBI Taxonomy" id="28122"/>
    <lineage>
        <taxon>Bacteria</taxon>
        <taxon>Pseudomonadati</taxon>
        <taxon>Fibrobacterota</taxon>
        <taxon>Fibrobacteria</taxon>
        <taxon>Fibrobacterales</taxon>
        <taxon>Fibrobacteraceae</taxon>
        <taxon>Fibrobacter</taxon>
    </lineage>
</organism>
<dbReference type="EMBL" id="FUWU01000055">
    <property type="protein sequence ID" value="SKA08147.1"/>
    <property type="molecule type" value="Genomic_DNA"/>
</dbReference>
<evidence type="ECO:0000313" key="1">
    <source>
        <dbReference type="EMBL" id="SHL07396.1"/>
    </source>
</evidence>
<dbReference type="STRING" id="28122.SAMN02745108_02443"/>
<dbReference type="RefSeq" id="WP_073305775.1">
    <property type="nucleotide sequence ID" value="NZ_FRAW01000033.1"/>
</dbReference>
<dbReference type="AlphaFoldDB" id="A0A1M6XN97"/>
<dbReference type="Proteomes" id="UP000190449">
    <property type="component" value="Unassembled WGS sequence"/>
</dbReference>
<protein>
    <recommendedName>
        <fullName evidence="5">DNA recombination-mediator protein A</fullName>
    </recommendedName>
</protein>
<evidence type="ECO:0008006" key="5">
    <source>
        <dbReference type="Google" id="ProtNLM"/>
    </source>
</evidence>
<evidence type="ECO:0000313" key="3">
    <source>
        <dbReference type="Proteomes" id="UP000184275"/>
    </source>
</evidence>
<reference evidence="3" key="1">
    <citation type="submission" date="2016-11" db="EMBL/GenBank/DDBJ databases">
        <authorList>
            <person name="Varghese N."/>
            <person name="Submissions S."/>
        </authorList>
    </citation>
    <scope>NUCLEOTIDE SEQUENCE [LARGE SCALE GENOMIC DNA]</scope>
    <source>
        <strain evidence="3">UWOS</strain>
    </source>
</reference>
<proteinExistence type="predicted"/>
<reference evidence="2 4" key="3">
    <citation type="submission" date="2017-02" db="EMBL/GenBank/DDBJ databases">
        <authorList>
            <person name="Peterson S.W."/>
        </authorList>
    </citation>
    <scope>NUCLEOTIDE SEQUENCE [LARGE SCALE GENOMIC DNA]</scope>
    <source>
        <strain evidence="2 4">ATCC 43854</strain>
    </source>
</reference>
<keyword evidence="3" id="KW-1185">Reference proteome</keyword>